<evidence type="ECO:0000256" key="3">
    <source>
        <dbReference type="ARBA" id="ARBA00022516"/>
    </source>
</evidence>
<evidence type="ECO:0000256" key="5">
    <source>
        <dbReference type="ARBA" id="ARBA00022692"/>
    </source>
</evidence>
<dbReference type="Proteomes" id="UP000664209">
    <property type="component" value="Unassembled WGS sequence"/>
</dbReference>
<dbReference type="NCBIfam" id="TIGR00560">
    <property type="entry name" value="pgsA"/>
    <property type="match status" value="1"/>
</dbReference>
<evidence type="ECO:0000313" key="14">
    <source>
        <dbReference type="EMBL" id="MBO1753319.1"/>
    </source>
</evidence>
<keyword evidence="7" id="KW-0443">Lipid metabolism</keyword>
<evidence type="ECO:0000256" key="12">
    <source>
        <dbReference type="RuleBase" id="RU003750"/>
    </source>
</evidence>
<keyword evidence="5 13" id="KW-0812">Transmembrane</keyword>
<evidence type="ECO:0000256" key="2">
    <source>
        <dbReference type="ARBA" id="ARBA00010441"/>
    </source>
</evidence>
<keyword evidence="8 13" id="KW-0472">Membrane</keyword>
<dbReference type="Pfam" id="PF01066">
    <property type="entry name" value="CDP-OH_P_transf"/>
    <property type="match status" value="1"/>
</dbReference>
<dbReference type="InterPro" id="IPR000462">
    <property type="entry name" value="CDP-OH_P_trans"/>
</dbReference>
<evidence type="ECO:0000256" key="13">
    <source>
        <dbReference type="SAM" id="Phobius"/>
    </source>
</evidence>
<evidence type="ECO:0000256" key="9">
    <source>
        <dbReference type="ARBA" id="ARBA00023209"/>
    </source>
</evidence>
<dbReference type="InterPro" id="IPR043130">
    <property type="entry name" value="CDP-OH_PTrfase_TM_dom"/>
</dbReference>
<gene>
    <name evidence="14" type="primary">pgsA</name>
    <name evidence="14" type="ORF">J4G33_16035</name>
</gene>
<dbReference type="InterPro" id="IPR048254">
    <property type="entry name" value="CDP_ALCOHOL_P_TRANSF_CS"/>
</dbReference>
<proteinExistence type="inferred from homology"/>
<evidence type="ECO:0000313" key="15">
    <source>
        <dbReference type="Proteomes" id="UP000664209"/>
    </source>
</evidence>
<keyword evidence="9" id="KW-0594">Phospholipid biosynthesis</keyword>
<feature type="transmembrane region" description="Helical" evidence="13">
    <location>
        <begin position="99"/>
        <end position="122"/>
    </location>
</feature>
<evidence type="ECO:0000256" key="8">
    <source>
        <dbReference type="ARBA" id="ARBA00023136"/>
    </source>
</evidence>
<comment type="similarity">
    <text evidence="2 12">Belongs to the CDP-alcohol phosphatidyltransferase class-I family.</text>
</comment>
<dbReference type="PANTHER" id="PTHR14269">
    <property type="entry name" value="CDP-DIACYLGLYCEROL--GLYCEROL-3-PHOSPHATE 3-PHOSPHATIDYLTRANSFERASE-RELATED"/>
    <property type="match status" value="1"/>
</dbReference>
<protein>
    <recommendedName>
        <fullName evidence="11">CDP-diacylglycerol--glycerol-3-phosphate 3-phosphatidyltransferase</fullName>
        <ecNumber evidence="11">2.7.8.5</ecNumber>
    </recommendedName>
</protein>
<evidence type="ECO:0000256" key="11">
    <source>
        <dbReference type="NCBIfam" id="TIGR00560"/>
    </source>
</evidence>
<keyword evidence="4 12" id="KW-0808">Transferase</keyword>
<dbReference type="RefSeq" id="WP_208056989.1">
    <property type="nucleotide sequence ID" value="NZ_JAGEMK010000011.1"/>
</dbReference>
<dbReference type="EMBL" id="JAGEMK010000011">
    <property type="protein sequence ID" value="MBO1753319.1"/>
    <property type="molecule type" value="Genomic_DNA"/>
</dbReference>
<comment type="caution">
    <text evidence="14">The sequence shown here is derived from an EMBL/GenBank/DDBJ whole genome shotgun (WGS) entry which is preliminary data.</text>
</comment>
<keyword evidence="3" id="KW-0444">Lipid biosynthesis</keyword>
<organism evidence="14 15">
    <name type="scientific">Actinotalea soli</name>
    <dbReference type="NCBI Taxonomy" id="2819234"/>
    <lineage>
        <taxon>Bacteria</taxon>
        <taxon>Bacillati</taxon>
        <taxon>Actinomycetota</taxon>
        <taxon>Actinomycetes</taxon>
        <taxon>Micrococcales</taxon>
        <taxon>Cellulomonadaceae</taxon>
        <taxon>Actinotalea</taxon>
    </lineage>
</organism>
<dbReference type="InterPro" id="IPR050324">
    <property type="entry name" value="CDP-alcohol_PTase-I"/>
</dbReference>
<feature type="transmembrane region" description="Helical" evidence="13">
    <location>
        <begin position="157"/>
        <end position="178"/>
    </location>
</feature>
<accession>A0A939LW88</accession>
<keyword evidence="10" id="KW-1208">Phospholipid metabolism</keyword>
<evidence type="ECO:0000256" key="4">
    <source>
        <dbReference type="ARBA" id="ARBA00022679"/>
    </source>
</evidence>
<keyword evidence="15" id="KW-1185">Reference proteome</keyword>
<feature type="transmembrane region" description="Helical" evidence="13">
    <location>
        <begin position="12"/>
        <end position="32"/>
    </location>
</feature>
<reference evidence="14" key="1">
    <citation type="submission" date="2021-03" db="EMBL/GenBank/DDBJ databases">
        <title>Actinotalea soli sp. nov., isolated from soil.</title>
        <authorList>
            <person name="Ping W."/>
            <person name="Zhang J."/>
        </authorList>
    </citation>
    <scope>NUCLEOTIDE SEQUENCE</scope>
    <source>
        <strain evidence="14">BY-33</strain>
    </source>
</reference>
<evidence type="ECO:0000256" key="10">
    <source>
        <dbReference type="ARBA" id="ARBA00023264"/>
    </source>
</evidence>
<dbReference type="GO" id="GO:0046474">
    <property type="term" value="P:glycerophospholipid biosynthetic process"/>
    <property type="evidence" value="ECO:0007669"/>
    <property type="project" value="TreeGrafter"/>
</dbReference>
<keyword evidence="6 13" id="KW-1133">Transmembrane helix</keyword>
<dbReference type="InterPro" id="IPR004570">
    <property type="entry name" value="Phosphatidylglycerol_P_synth"/>
</dbReference>
<sequence>MVATGTPVWNLANGVTVARIGLVPVVVVALVLDDGGGGWRWVAAALFALAAGTDRLDGWLARRLDQVTDWGKLVDPIADKLLIGGTLLTLSALGDVPWWVTIVVLVRELGITAMRFAVLRYVVIPASPGGKLKTVLQSVGIGLFVLPLWTLPSVVTVIAWIVLVLAVLVTVVTGLDYLRRGWQVRKAAA</sequence>
<feature type="transmembrane region" description="Helical" evidence="13">
    <location>
        <begin position="134"/>
        <end position="151"/>
    </location>
</feature>
<name>A0A939LW88_9CELL</name>
<evidence type="ECO:0000256" key="1">
    <source>
        <dbReference type="ARBA" id="ARBA00004141"/>
    </source>
</evidence>
<dbReference type="GO" id="GO:0008444">
    <property type="term" value="F:CDP-diacylglycerol-glycerol-3-phosphate 3-phosphatidyltransferase activity"/>
    <property type="evidence" value="ECO:0007669"/>
    <property type="project" value="UniProtKB-UniRule"/>
</dbReference>
<dbReference type="GO" id="GO:0016020">
    <property type="term" value="C:membrane"/>
    <property type="evidence" value="ECO:0007669"/>
    <property type="project" value="UniProtKB-SubCell"/>
</dbReference>
<comment type="subcellular location">
    <subcellularLocation>
        <location evidence="1">Membrane</location>
        <topology evidence="1">Multi-pass membrane protein</topology>
    </subcellularLocation>
</comment>
<dbReference type="PIRSF" id="PIRSF000847">
    <property type="entry name" value="Phos_ph_gly_syn"/>
    <property type="match status" value="1"/>
</dbReference>
<dbReference type="AlphaFoldDB" id="A0A939LW88"/>
<dbReference type="PROSITE" id="PS00379">
    <property type="entry name" value="CDP_ALCOHOL_P_TRANSF"/>
    <property type="match status" value="1"/>
</dbReference>
<dbReference type="PANTHER" id="PTHR14269:SF52">
    <property type="entry name" value="PHOSPHATIDYLGLYCEROPHOSPHATE SYNTHASE-RELATED"/>
    <property type="match status" value="1"/>
</dbReference>
<dbReference type="Gene3D" id="1.20.120.1760">
    <property type="match status" value="1"/>
</dbReference>
<evidence type="ECO:0000256" key="7">
    <source>
        <dbReference type="ARBA" id="ARBA00023098"/>
    </source>
</evidence>
<evidence type="ECO:0000256" key="6">
    <source>
        <dbReference type="ARBA" id="ARBA00022989"/>
    </source>
</evidence>
<dbReference type="EC" id="2.7.8.5" evidence="11"/>